<feature type="transmembrane region" description="Helical" evidence="1">
    <location>
        <begin position="32"/>
        <end position="54"/>
    </location>
</feature>
<keyword evidence="1" id="KW-0472">Membrane</keyword>
<dbReference type="RefSeq" id="WP_131415352.1">
    <property type="nucleotide sequence ID" value="NZ_SJXE01000004.1"/>
</dbReference>
<organism evidence="2 3">
    <name type="scientific">Corallincola luteus</name>
    <dbReference type="NCBI Taxonomy" id="1775177"/>
    <lineage>
        <taxon>Bacteria</taxon>
        <taxon>Pseudomonadati</taxon>
        <taxon>Pseudomonadota</taxon>
        <taxon>Gammaproteobacteria</taxon>
        <taxon>Alteromonadales</taxon>
        <taxon>Psychromonadaceae</taxon>
        <taxon>Corallincola</taxon>
    </lineage>
</organism>
<evidence type="ECO:0000256" key="1">
    <source>
        <dbReference type="SAM" id="Phobius"/>
    </source>
</evidence>
<evidence type="ECO:0000313" key="2">
    <source>
        <dbReference type="EMBL" id="TCI03176.1"/>
    </source>
</evidence>
<keyword evidence="3" id="KW-1185">Reference proteome</keyword>
<sequence length="61" mass="6310">MACGVLMVALGVALFLLTDVAANGVQGLRWTALLIGGGLLLLIPSKVFLTLILMTKNDPDG</sequence>
<evidence type="ECO:0000313" key="3">
    <source>
        <dbReference type="Proteomes" id="UP000292554"/>
    </source>
</evidence>
<dbReference type="EMBL" id="SJXE01000004">
    <property type="protein sequence ID" value="TCI03176.1"/>
    <property type="molecule type" value="Genomic_DNA"/>
</dbReference>
<keyword evidence="1" id="KW-1133">Transmembrane helix</keyword>
<keyword evidence="1" id="KW-0812">Transmembrane</keyword>
<gene>
    <name evidence="2" type="ORF">EZV61_09835</name>
</gene>
<accession>A0ABY2AJY8</accession>
<reference evidence="2 3" key="1">
    <citation type="submission" date="2019-02" db="EMBL/GenBank/DDBJ databases">
        <title>Corallincola luteus sp. nov., a marine bacterium isolated from surface sediment of Bohai Sea in China.</title>
        <authorList>
            <person name="Ren Q."/>
        </authorList>
    </citation>
    <scope>NUCLEOTIDE SEQUENCE [LARGE SCALE GENOMIC DNA]</scope>
    <source>
        <strain evidence="2 3">DASS28</strain>
    </source>
</reference>
<name>A0ABY2AJY8_9GAMM</name>
<dbReference type="Proteomes" id="UP000292554">
    <property type="component" value="Unassembled WGS sequence"/>
</dbReference>
<protein>
    <submittedName>
        <fullName evidence="2">Uncharacterized protein</fullName>
    </submittedName>
</protein>
<comment type="caution">
    <text evidence="2">The sequence shown here is derived from an EMBL/GenBank/DDBJ whole genome shotgun (WGS) entry which is preliminary data.</text>
</comment>
<proteinExistence type="predicted"/>